<proteinExistence type="inferred from homology"/>
<keyword evidence="3" id="KW-0520">NAD</keyword>
<evidence type="ECO:0000256" key="1">
    <source>
        <dbReference type="ARBA" id="ARBA00005854"/>
    </source>
</evidence>
<dbReference type="PANTHER" id="PTHR42789">
    <property type="entry name" value="D-ISOMER SPECIFIC 2-HYDROXYACID DEHYDROGENASE FAMILY PROTEIN (AFU_ORTHOLOGUE AFUA_6G10090)"/>
    <property type="match status" value="1"/>
</dbReference>
<dbReference type="GO" id="GO:0051287">
    <property type="term" value="F:NAD binding"/>
    <property type="evidence" value="ECO:0007669"/>
    <property type="project" value="InterPro"/>
</dbReference>
<gene>
    <name evidence="7" type="primary">ghrB_4</name>
    <name evidence="7" type="ORF">DF168_02197</name>
</gene>
<evidence type="ECO:0000256" key="2">
    <source>
        <dbReference type="ARBA" id="ARBA00023002"/>
    </source>
</evidence>
<evidence type="ECO:0000256" key="4">
    <source>
        <dbReference type="RuleBase" id="RU003719"/>
    </source>
</evidence>
<feature type="domain" description="D-isomer specific 2-hydroxyacid dehydrogenase catalytic" evidence="5">
    <location>
        <begin position="28"/>
        <end position="326"/>
    </location>
</feature>
<accession>A0A2Z4AS50</accession>
<organism evidence="7 8">
    <name type="scientific">Candidatus Moanibacter tarae</name>
    <dbReference type="NCBI Taxonomy" id="2200854"/>
    <lineage>
        <taxon>Bacteria</taxon>
        <taxon>Pseudomonadati</taxon>
        <taxon>Verrucomicrobiota</taxon>
        <taxon>Opitutia</taxon>
        <taxon>Puniceicoccales</taxon>
        <taxon>Puniceicoccales incertae sedis</taxon>
        <taxon>Candidatus Moanibacter</taxon>
    </lineage>
</organism>
<name>A0A2Z4AS50_9BACT</name>
<evidence type="ECO:0000313" key="7">
    <source>
        <dbReference type="EMBL" id="AWT60972.1"/>
    </source>
</evidence>
<dbReference type="InterPro" id="IPR050857">
    <property type="entry name" value="D-2-hydroxyacid_DH"/>
</dbReference>
<comment type="similarity">
    <text evidence="1 4">Belongs to the D-isomer specific 2-hydroxyacid dehydrogenase family.</text>
</comment>
<dbReference type="Pfam" id="PF00389">
    <property type="entry name" value="2-Hacid_dh"/>
    <property type="match status" value="1"/>
</dbReference>
<dbReference type="Pfam" id="PF02826">
    <property type="entry name" value="2-Hacid_dh_C"/>
    <property type="match status" value="1"/>
</dbReference>
<evidence type="ECO:0000259" key="6">
    <source>
        <dbReference type="Pfam" id="PF02826"/>
    </source>
</evidence>
<dbReference type="InterPro" id="IPR029753">
    <property type="entry name" value="D-isomer_DH_CS"/>
</dbReference>
<dbReference type="AlphaFoldDB" id="A0A2Z4AS50"/>
<evidence type="ECO:0000256" key="3">
    <source>
        <dbReference type="ARBA" id="ARBA00023027"/>
    </source>
</evidence>
<keyword evidence="2 4" id="KW-0560">Oxidoreductase</keyword>
<sequence>MSRKIVIGITREFLNAEGNFALPGPGLKLFDEMPGVEYRLFSEDLPVVTPEQVLGCDMVISGGIRWESSSFEGIDQLVAVLYTGVGYEHLDLDILTDANVMFCIAPDAVRRPMASIIITMLLALTLQLINKDRITREGRWEEQERFRGEGVTGKTLGSIGVGNIGHEMFMLAKPFGMRHLGCDPNVTQEAVAEVGVELVDLGRLLAESDFVNVSVPLSEQTRHLIGEAELQKMKPSAYLINTSRGSVVDETALIRSLQRGQIRGAGLDVFEQEPVDPDNPLLKMENVVVSPHSLCHTEEFYMRAWTGKLQQANQIARGKVPDHVVNREVLDKLELRTKLRKFGET</sequence>
<dbReference type="FunFam" id="3.40.50.720:FF:000203">
    <property type="entry name" value="D-3-phosphoglycerate dehydrogenase (SerA)"/>
    <property type="match status" value="1"/>
</dbReference>
<dbReference type="InterPro" id="IPR006140">
    <property type="entry name" value="D-isomer_DH_NAD-bd"/>
</dbReference>
<protein>
    <submittedName>
        <fullName evidence="7">Glyoxylate/hydroxypyruvate reductase B</fullName>
        <ecNumber evidence="7">1.1.1.79</ecNumber>
    </submittedName>
</protein>
<dbReference type="Proteomes" id="UP000247465">
    <property type="component" value="Chromosome"/>
</dbReference>
<evidence type="ECO:0000259" key="5">
    <source>
        <dbReference type="Pfam" id="PF00389"/>
    </source>
</evidence>
<feature type="domain" description="D-isomer specific 2-hydroxyacid dehydrogenase NAD-binding" evidence="6">
    <location>
        <begin position="118"/>
        <end position="292"/>
    </location>
</feature>
<dbReference type="PROSITE" id="PS00671">
    <property type="entry name" value="D_2_HYDROXYACID_DH_3"/>
    <property type="match status" value="1"/>
</dbReference>
<dbReference type="SUPFAM" id="SSF52283">
    <property type="entry name" value="Formate/glycerate dehydrogenase catalytic domain-like"/>
    <property type="match status" value="1"/>
</dbReference>
<dbReference type="EMBL" id="CP029803">
    <property type="protein sequence ID" value="AWT60972.1"/>
    <property type="molecule type" value="Genomic_DNA"/>
</dbReference>
<dbReference type="PANTHER" id="PTHR42789:SF1">
    <property type="entry name" value="D-ISOMER SPECIFIC 2-HYDROXYACID DEHYDROGENASE FAMILY PROTEIN (AFU_ORTHOLOGUE AFUA_6G10090)"/>
    <property type="match status" value="1"/>
</dbReference>
<dbReference type="Gene3D" id="3.40.50.720">
    <property type="entry name" value="NAD(P)-binding Rossmann-like Domain"/>
    <property type="match status" value="2"/>
</dbReference>
<evidence type="ECO:0000313" key="8">
    <source>
        <dbReference type="Proteomes" id="UP000247465"/>
    </source>
</evidence>
<dbReference type="KEGG" id="mtar:DF168_02197"/>
<dbReference type="InterPro" id="IPR006139">
    <property type="entry name" value="D-isomer_2_OHA_DH_cat_dom"/>
</dbReference>
<dbReference type="InterPro" id="IPR036291">
    <property type="entry name" value="NAD(P)-bd_dom_sf"/>
</dbReference>
<keyword evidence="7" id="KW-0670">Pyruvate</keyword>
<dbReference type="SUPFAM" id="SSF51735">
    <property type="entry name" value="NAD(P)-binding Rossmann-fold domains"/>
    <property type="match status" value="1"/>
</dbReference>
<dbReference type="EC" id="1.1.1.79" evidence="7"/>
<reference evidence="7 8" key="1">
    <citation type="submission" date="2018-06" db="EMBL/GenBank/DDBJ databases">
        <title>Draft Genome Sequence of a Novel Marine Bacterium Related to the Verrucomicrobia.</title>
        <authorList>
            <person name="Vosseberg J."/>
            <person name="Martijn J."/>
            <person name="Ettema T.J.G."/>
        </authorList>
    </citation>
    <scope>NUCLEOTIDE SEQUENCE [LARGE SCALE GENOMIC DNA]</scope>
    <source>
        <strain evidence="7">TARA_B100001123</strain>
    </source>
</reference>
<dbReference type="GO" id="GO:0030267">
    <property type="term" value="F:glyoxylate reductase (NADPH) activity"/>
    <property type="evidence" value="ECO:0007669"/>
    <property type="project" value="UniProtKB-EC"/>
</dbReference>